<protein>
    <submittedName>
        <fullName evidence="1">Uncharacterized protein</fullName>
    </submittedName>
</protein>
<dbReference type="Proteomes" id="UP000724584">
    <property type="component" value="Unassembled WGS sequence"/>
</dbReference>
<keyword evidence="2" id="KW-1185">Reference proteome</keyword>
<evidence type="ECO:0000313" key="2">
    <source>
        <dbReference type="Proteomes" id="UP000724584"/>
    </source>
</evidence>
<organism evidence="1 2">
    <name type="scientific">Chaetomium tenue</name>
    <dbReference type="NCBI Taxonomy" id="1854479"/>
    <lineage>
        <taxon>Eukaryota</taxon>
        <taxon>Fungi</taxon>
        <taxon>Dikarya</taxon>
        <taxon>Ascomycota</taxon>
        <taxon>Pezizomycotina</taxon>
        <taxon>Sordariomycetes</taxon>
        <taxon>Sordariomycetidae</taxon>
        <taxon>Sordariales</taxon>
        <taxon>Chaetomiaceae</taxon>
        <taxon>Chaetomium</taxon>
    </lineage>
</organism>
<reference evidence="1 2" key="1">
    <citation type="journal article" date="2021" name="Nat. Commun.">
        <title>Genetic determinants of endophytism in the Arabidopsis root mycobiome.</title>
        <authorList>
            <person name="Mesny F."/>
            <person name="Miyauchi S."/>
            <person name="Thiergart T."/>
            <person name="Pickel B."/>
            <person name="Atanasova L."/>
            <person name="Karlsson M."/>
            <person name="Huettel B."/>
            <person name="Barry K.W."/>
            <person name="Haridas S."/>
            <person name="Chen C."/>
            <person name="Bauer D."/>
            <person name="Andreopoulos W."/>
            <person name="Pangilinan J."/>
            <person name="LaButti K."/>
            <person name="Riley R."/>
            <person name="Lipzen A."/>
            <person name="Clum A."/>
            <person name="Drula E."/>
            <person name="Henrissat B."/>
            <person name="Kohler A."/>
            <person name="Grigoriev I.V."/>
            <person name="Martin F.M."/>
            <person name="Hacquard S."/>
        </authorList>
    </citation>
    <scope>NUCLEOTIDE SEQUENCE [LARGE SCALE GENOMIC DNA]</scope>
    <source>
        <strain evidence="1 2">MPI-SDFR-AT-0079</strain>
    </source>
</reference>
<gene>
    <name evidence="1" type="ORF">F5144DRAFT_381999</name>
</gene>
<proteinExistence type="predicted"/>
<name>A0ACB7NUS0_9PEZI</name>
<accession>A0ACB7NUS0</accession>
<evidence type="ECO:0000313" key="1">
    <source>
        <dbReference type="EMBL" id="KAH6617065.1"/>
    </source>
</evidence>
<comment type="caution">
    <text evidence="1">The sequence shown here is derived from an EMBL/GenBank/DDBJ whole genome shotgun (WGS) entry which is preliminary data.</text>
</comment>
<sequence length="419" mass="46247">MHLKPGFNPPSIDNSCRLVHFRHPAYPDTEPDLLRLGALDRGNENGDGDGDGNGDGNGNGIQYDFALASCCVVTGNTFANGWLATRVLPGNGQNPLFHRVSRPEDGILRDGEYHFCVGEEDPTTFKYPVIPSFDHWRFPHGHLPPPWNNLSVDLDAAHHSVPLKGKVAALVRDGACRISGYGDAVEAAHLVPLTNGHWFSSNNMARYCRSPTDPHPINDERNLITLRRDLHHLLDTRRFTLAAKPVPASPQPSSPTTPPPGAQLALHVTLPSPSGQLEDLYHNRALQPVRGIAVEFLFARFAWTLFADETMPFLNGAVRHNVLLFDPAEGCLGEESLRAAEVHERAANVFEMCFSSRSVRPRKRPRLGCSLALTDAEDFEMGGCSVPPFDLDGSDEEEEGWDAGEVYDESDEEQRGRKR</sequence>
<dbReference type="EMBL" id="JAGIZQ010000007">
    <property type="protein sequence ID" value="KAH6617065.1"/>
    <property type="molecule type" value="Genomic_DNA"/>
</dbReference>